<evidence type="ECO:0000313" key="7">
    <source>
        <dbReference type="Proteomes" id="UP000280668"/>
    </source>
</evidence>
<protein>
    <submittedName>
        <fullName evidence="6">Carbohydrate ABC transporter substrate-binding protein (CUT1 family)</fullName>
    </submittedName>
</protein>
<comment type="caution">
    <text evidence="6">The sequence shown here is derived from an EMBL/GenBank/DDBJ whole genome shotgun (WGS) entry which is preliminary data.</text>
</comment>
<dbReference type="InterPro" id="IPR050490">
    <property type="entry name" value="Bact_solute-bd_prot1"/>
</dbReference>
<evidence type="ECO:0000313" key="6">
    <source>
        <dbReference type="EMBL" id="ROR72255.1"/>
    </source>
</evidence>
<dbReference type="InterPro" id="IPR006059">
    <property type="entry name" value="SBP"/>
</dbReference>
<reference evidence="6 7" key="1">
    <citation type="submission" date="2018-11" db="EMBL/GenBank/DDBJ databases">
        <title>Sequencing the genomes of 1000 actinobacteria strains.</title>
        <authorList>
            <person name="Klenk H.-P."/>
        </authorList>
    </citation>
    <scope>NUCLEOTIDE SEQUENCE [LARGE SCALE GENOMIC DNA]</scope>
    <source>
        <strain evidence="6 7">DSM 11294</strain>
    </source>
</reference>
<dbReference type="Gene3D" id="3.40.190.10">
    <property type="entry name" value="Periplasmic binding protein-like II"/>
    <property type="match status" value="1"/>
</dbReference>
<evidence type="ECO:0000256" key="1">
    <source>
        <dbReference type="ARBA" id="ARBA00022475"/>
    </source>
</evidence>
<dbReference type="AlphaFoldDB" id="A0A3N2BAH7"/>
<sequence>MDSASDQRRPRKCTAHVATAAAISLAALTACNGGSAGSGMDGETVIMHTWVGGDADREQWGAYVEAGNQADSSVDVSFSGPAIGNYYTALPTVLQGSNAPCIVTLQNGQVSPYIEGLEPLEDLAADVGLDLNEYNEAMLEQLSVDGEVYAIPYGAEPNLIFYNRGMFEEAGVPEPTLGWTTEEFLEAAEALTGDGQYGYAIGPGLFHPTYWMAANGEADWVQDGVGDLTDENLIERIQFKIDLATEHEVARPLEADAGGTFPHIDAFSNGQAAMMMNGTWDLQHQQDQIGEENLGITSIPSDDGVARGAIAGTGFAVTQNCSDQEAAMNAIAAMTSLEAQEEVGRTRGNVPSREAALEAWGADEAEEIVEVVREVTTNGVASEIPHNINELNTGFSQYIVEAYAGRSSVEDVLQLIAADDDQS</sequence>
<evidence type="ECO:0000256" key="3">
    <source>
        <dbReference type="ARBA" id="ARBA00023136"/>
    </source>
</evidence>
<organism evidence="6 7">
    <name type="scientific">Bogoriella caseilytica</name>
    <dbReference type="NCBI Taxonomy" id="56055"/>
    <lineage>
        <taxon>Bacteria</taxon>
        <taxon>Bacillati</taxon>
        <taxon>Actinomycetota</taxon>
        <taxon>Actinomycetes</taxon>
        <taxon>Micrococcales</taxon>
        <taxon>Bogoriellaceae</taxon>
        <taxon>Bogoriella</taxon>
    </lineage>
</organism>
<dbReference type="EMBL" id="RKHK01000001">
    <property type="protein sequence ID" value="ROR72255.1"/>
    <property type="molecule type" value="Genomic_DNA"/>
</dbReference>
<keyword evidence="1" id="KW-1003">Cell membrane</keyword>
<name>A0A3N2BAH7_9MICO</name>
<dbReference type="OrthoDB" id="1650177at2"/>
<evidence type="ECO:0000256" key="5">
    <source>
        <dbReference type="ARBA" id="ARBA00023288"/>
    </source>
</evidence>
<dbReference type="PANTHER" id="PTHR43649:SF33">
    <property type="entry name" value="POLYGALACTURONAN_RHAMNOGALACTURONAN-BINDING PROTEIN YTCQ"/>
    <property type="match status" value="1"/>
</dbReference>
<accession>A0A3N2BAH7</accession>
<dbReference type="SUPFAM" id="SSF53850">
    <property type="entry name" value="Periplasmic binding protein-like II"/>
    <property type="match status" value="1"/>
</dbReference>
<keyword evidence="3" id="KW-0472">Membrane</keyword>
<keyword evidence="4" id="KW-0564">Palmitate</keyword>
<dbReference type="Proteomes" id="UP000280668">
    <property type="component" value="Unassembled WGS sequence"/>
</dbReference>
<keyword evidence="7" id="KW-1185">Reference proteome</keyword>
<gene>
    <name evidence="6" type="ORF">EDD31_0605</name>
</gene>
<dbReference type="Pfam" id="PF13416">
    <property type="entry name" value="SBP_bac_8"/>
    <property type="match status" value="1"/>
</dbReference>
<keyword evidence="2" id="KW-0732">Signal</keyword>
<evidence type="ECO:0000256" key="4">
    <source>
        <dbReference type="ARBA" id="ARBA00023139"/>
    </source>
</evidence>
<dbReference type="RefSeq" id="WP_123302849.1">
    <property type="nucleotide sequence ID" value="NZ_RKHK01000001.1"/>
</dbReference>
<evidence type="ECO:0000256" key="2">
    <source>
        <dbReference type="ARBA" id="ARBA00022729"/>
    </source>
</evidence>
<dbReference type="PANTHER" id="PTHR43649">
    <property type="entry name" value="ARABINOSE-BINDING PROTEIN-RELATED"/>
    <property type="match status" value="1"/>
</dbReference>
<keyword evidence="5" id="KW-0449">Lipoprotein</keyword>
<proteinExistence type="predicted"/>
<dbReference type="CDD" id="cd13585">
    <property type="entry name" value="PBP2_TMBP_like"/>
    <property type="match status" value="1"/>
</dbReference>